<proteinExistence type="predicted"/>
<dbReference type="EMBL" id="BKCJ011596369">
    <property type="protein sequence ID" value="GFD43390.1"/>
    <property type="molecule type" value="Genomic_DNA"/>
</dbReference>
<organism evidence="1">
    <name type="scientific">Tanacetum cinerariifolium</name>
    <name type="common">Dalmatian daisy</name>
    <name type="synonym">Chrysanthemum cinerariifolium</name>
    <dbReference type="NCBI Taxonomy" id="118510"/>
    <lineage>
        <taxon>Eukaryota</taxon>
        <taxon>Viridiplantae</taxon>
        <taxon>Streptophyta</taxon>
        <taxon>Embryophyta</taxon>
        <taxon>Tracheophyta</taxon>
        <taxon>Spermatophyta</taxon>
        <taxon>Magnoliopsida</taxon>
        <taxon>eudicotyledons</taxon>
        <taxon>Gunneridae</taxon>
        <taxon>Pentapetalae</taxon>
        <taxon>asterids</taxon>
        <taxon>campanulids</taxon>
        <taxon>Asterales</taxon>
        <taxon>Asteraceae</taxon>
        <taxon>Asteroideae</taxon>
        <taxon>Anthemideae</taxon>
        <taxon>Anthemidinae</taxon>
        <taxon>Tanacetum</taxon>
    </lineage>
</organism>
<sequence>DEAAALVDEFAKGFTNVLPSTITFGLSSSTSYEVIGIFDAREDEFVGVDAMSAIVVDANDD</sequence>
<name>A0A699W9U7_TANCI</name>
<evidence type="ECO:0000313" key="1">
    <source>
        <dbReference type="EMBL" id="GFD43390.1"/>
    </source>
</evidence>
<feature type="non-terminal residue" evidence="1">
    <location>
        <position position="1"/>
    </location>
</feature>
<protein>
    <submittedName>
        <fullName evidence="1">Uncharacterized protein</fullName>
    </submittedName>
</protein>
<dbReference type="AlphaFoldDB" id="A0A699W9U7"/>
<reference evidence="1" key="1">
    <citation type="journal article" date="2019" name="Sci. Rep.">
        <title>Draft genome of Tanacetum cinerariifolium, the natural source of mosquito coil.</title>
        <authorList>
            <person name="Yamashiro T."/>
            <person name="Shiraishi A."/>
            <person name="Satake H."/>
            <person name="Nakayama K."/>
        </authorList>
    </citation>
    <scope>NUCLEOTIDE SEQUENCE</scope>
</reference>
<comment type="caution">
    <text evidence="1">The sequence shown here is derived from an EMBL/GenBank/DDBJ whole genome shotgun (WGS) entry which is preliminary data.</text>
</comment>
<gene>
    <name evidence="1" type="ORF">Tci_915359</name>
</gene>
<accession>A0A699W9U7</accession>